<dbReference type="PANTHER" id="PTHR15141:SF76">
    <property type="entry name" value="TRANSCRIPTION ELONGATION FACTOR B POLYPEPTIDE 3"/>
    <property type="match status" value="1"/>
</dbReference>
<dbReference type="STRING" id="4955.A0A1G4MJ73"/>
<dbReference type="PANTHER" id="PTHR15141">
    <property type="entry name" value="TRANSCRIPTION ELONGATION FACTOR B POLYPEPTIDE 3"/>
    <property type="match status" value="1"/>
</dbReference>
<evidence type="ECO:0000313" key="5">
    <source>
        <dbReference type="Proteomes" id="UP000190831"/>
    </source>
</evidence>
<dbReference type="OrthoDB" id="21513at2759"/>
<dbReference type="Proteomes" id="UP000190831">
    <property type="component" value="Chromosome H"/>
</dbReference>
<reference evidence="4 5" key="1">
    <citation type="submission" date="2016-03" db="EMBL/GenBank/DDBJ databases">
        <authorList>
            <person name="Devillers H."/>
        </authorList>
    </citation>
    <scope>NUCLEOTIDE SEQUENCE [LARGE SCALE GENOMIC DNA]</scope>
    <source>
        <strain evidence="4">CBS 6772</strain>
    </source>
</reference>
<sequence length="357" mass="41515">MQDEGRKVEKLSVLCEISLMRNHLALQNVANVPYRLIRNVLMKLKVEHLCKLEETNSTLIFEDEEVWLELLKKDFPLHVQETFVRKKDDICRFYLSFVESHNPALLEDEELIKNLLKYAVRKDPNTYKYRIPSRMLYFKYQDEVLRKQELSTKRLRLRMQEIQQEKQRNQIVPLEDPVYCEKKTKPVRSSLADRSDLFVKSYKEHQRRQLHFKSGGFDITRRPVKRVAFGGQVGTALHTSLPSAPVSPPPAFTSPNSKLTTSPTVPQKRPSSPSKVKRVQPPSIFLKRRKPQLPMVPKNKSPASTEPKNKKTVVVKMNSANTNKKKSSIFKTPSPQEQILKDSEHPSKAYIFDSTHR</sequence>
<feature type="region of interest" description="Disordered" evidence="2">
    <location>
        <begin position="240"/>
        <end position="357"/>
    </location>
</feature>
<dbReference type="Pfam" id="PF06881">
    <property type="entry name" value="Elongin_A"/>
    <property type="match status" value="1"/>
</dbReference>
<proteinExistence type="predicted"/>
<dbReference type="GO" id="GO:0070449">
    <property type="term" value="C:elongin complex"/>
    <property type="evidence" value="ECO:0007669"/>
    <property type="project" value="InterPro"/>
</dbReference>
<accession>A0A1G4MJ73</accession>
<dbReference type="InterPro" id="IPR051870">
    <property type="entry name" value="Elongin-A_domain"/>
</dbReference>
<keyword evidence="5" id="KW-1185">Reference proteome</keyword>
<evidence type="ECO:0000259" key="3">
    <source>
        <dbReference type="PROSITE" id="PS50181"/>
    </source>
</evidence>
<dbReference type="Gene3D" id="6.10.250.3180">
    <property type="match status" value="1"/>
</dbReference>
<dbReference type="OMA" id="RMLYFKY"/>
<protein>
    <recommendedName>
        <fullName evidence="1">Elongin-A</fullName>
    </recommendedName>
</protein>
<feature type="domain" description="F-box" evidence="3">
    <location>
        <begin position="26"/>
        <end position="70"/>
    </location>
</feature>
<dbReference type="PROSITE" id="PS50181">
    <property type="entry name" value="FBOX"/>
    <property type="match status" value="1"/>
</dbReference>
<name>A0A1G4MJ73_LACFM</name>
<dbReference type="InterPro" id="IPR001810">
    <property type="entry name" value="F-box_dom"/>
</dbReference>
<evidence type="ECO:0000256" key="1">
    <source>
        <dbReference type="ARBA" id="ARBA00021346"/>
    </source>
</evidence>
<dbReference type="GO" id="GO:0006368">
    <property type="term" value="P:transcription elongation by RNA polymerase II"/>
    <property type="evidence" value="ECO:0007669"/>
    <property type="project" value="InterPro"/>
</dbReference>
<organism evidence="4 5">
    <name type="scientific">Lachancea fermentati</name>
    <name type="common">Zygosaccharomyces fermentati</name>
    <dbReference type="NCBI Taxonomy" id="4955"/>
    <lineage>
        <taxon>Eukaryota</taxon>
        <taxon>Fungi</taxon>
        <taxon>Dikarya</taxon>
        <taxon>Ascomycota</taxon>
        <taxon>Saccharomycotina</taxon>
        <taxon>Saccharomycetes</taxon>
        <taxon>Saccharomycetales</taxon>
        <taxon>Saccharomycetaceae</taxon>
        <taxon>Lachancea</taxon>
    </lineage>
</organism>
<feature type="compositionally biased region" description="Polar residues" evidence="2">
    <location>
        <begin position="256"/>
        <end position="274"/>
    </location>
</feature>
<evidence type="ECO:0000313" key="4">
    <source>
        <dbReference type="EMBL" id="SCW03937.1"/>
    </source>
</evidence>
<dbReference type="InterPro" id="IPR010684">
    <property type="entry name" value="RNA_pol_II_trans_fac_SIII_A"/>
</dbReference>
<evidence type="ECO:0000256" key="2">
    <source>
        <dbReference type="SAM" id="MobiDB-lite"/>
    </source>
</evidence>
<dbReference type="AlphaFoldDB" id="A0A1G4MJ73"/>
<gene>
    <name evidence="4" type="ORF">LAFE_0H02322G</name>
</gene>
<dbReference type="EMBL" id="LT598491">
    <property type="protein sequence ID" value="SCW03937.1"/>
    <property type="molecule type" value="Genomic_DNA"/>
</dbReference>